<dbReference type="AlphaFoldDB" id="A0A0A9EKU2"/>
<sequence length="44" mass="4672">MIISNSFVVLQKQIQTGGSSAGAVSSLLIKRKRLKISATKNALL</sequence>
<protein>
    <submittedName>
        <fullName evidence="1">Uncharacterized protein</fullName>
    </submittedName>
</protein>
<reference evidence="1" key="2">
    <citation type="journal article" date="2015" name="Data Brief">
        <title>Shoot transcriptome of the giant reed, Arundo donax.</title>
        <authorList>
            <person name="Barrero R.A."/>
            <person name="Guerrero F.D."/>
            <person name="Moolhuijzen P."/>
            <person name="Goolsby J.A."/>
            <person name="Tidwell J."/>
            <person name="Bellgard S.E."/>
            <person name="Bellgard M.I."/>
        </authorList>
    </citation>
    <scope>NUCLEOTIDE SEQUENCE</scope>
    <source>
        <tissue evidence="1">Shoot tissue taken approximately 20 cm above the soil surface</tissue>
    </source>
</reference>
<dbReference type="EMBL" id="GBRH01197179">
    <property type="protein sequence ID" value="JAE00717.1"/>
    <property type="molecule type" value="Transcribed_RNA"/>
</dbReference>
<evidence type="ECO:0000313" key="1">
    <source>
        <dbReference type="EMBL" id="JAE00717.1"/>
    </source>
</evidence>
<name>A0A0A9EKU2_ARUDO</name>
<reference evidence="1" key="1">
    <citation type="submission" date="2014-09" db="EMBL/GenBank/DDBJ databases">
        <authorList>
            <person name="Magalhaes I.L.F."/>
            <person name="Oliveira U."/>
            <person name="Santos F.R."/>
            <person name="Vidigal T.H.D.A."/>
            <person name="Brescovit A.D."/>
            <person name="Santos A.J."/>
        </authorList>
    </citation>
    <scope>NUCLEOTIDE SEQUENCE</scope>
    <source>
        <tissue evidence="1">Shoot tissue taken approximately 20 cm above the soil surface</tissue>
    </source>
</reference>
<accession>A0A0A9EKU2</accession>
<organism evidence="1">
    <name type="scientific">Arundo donax</name>
    <name type="common">Giant reed</name>
    <name type="synonym">Donax arundinaceus</name>
    <dbReference type="NCBI Taxonomy" id="35708"/>
    <lineage>
        <taxon>Eukaryota</taxon>
        <taxon>Viridiplantae</taxon>
        <taxon>Streptophyta</taxon>
        <taxon>Embryophyta</taxon>
        <taxon>Tracheophyta</taxon>
        <taxon>Spermatophyta</taxon>
        <taxon>Magnoliopsida</taxon>
        <taxon>Liliopsida</taxon>
        <taxon>Poales</taxon>
        <taxon>Poaceae</taxon>
        <taxon>PACMAD clade</taxon>
        <taxon>Arundinoideae</taxon>
        <taxon>Arundineae</taxon>
        <taxon>Arundo</taxon>
    </lineage>
</organism>
<proteinExistence type="predicted"/>